<proteinExistence type="predicted"/>
<evidence type="ECO:0000256" key="4">
    <source>
        <dbReference type="SAM" id="MobiDB-lite"/>
    </source>
</evidence>
<dbReference type="OMA" id="MRYGQIF"/>
<dbReference type="PANTHER" id="PTHR28263:SF1">
    <property type="entry name" value="GOLGI TO ER TRAFFIC PROTEIN 2"/>
    <property type="match status" value="1"/>
</dbReference>
<dbReference type="STRING" id="675120.N1Q240"/>
<dbReference type="Proteomes" id="UP000016933">
    <property type="component" value="Unassembled WGS sequence"/>
</dbReference>
<feature type="region of interest" description="Disordered" evidence="4">
    <location>
        <begin position="1"/>
        <end position="100"/>
    </location>
</feature>
<evidence type="ECO:0000256" key="5">
    <source>
        <dbReference type="SAM" id="Phobius"/>
    </source>
</evidence>
<dbReference type="AlphaFoldDB" id="N1Q240"/>
<reference evidence="7" key="1">
    <citation type="journal article" date="2012" name="PLoS Genet.">
        <title>The genomes of the fungal plant pathogens Cladosporium fulvum and Dothistroma septosporum reveal adaptation to different hosts and lifestyles but also signatures of common ancestry.</title>
        <authorList>
            <person name="de Wit P.J.G.M."/>
            <person name="van der Burgt A."/>
            <person name="Oekmen B."/>
            <person name="Stergiopoulos I."/>
            <person name="Abd-Elsalam K.A."/>
            <person name="Aerts A.L."/>
            <person name="Bahkali A.H."/>
            <person name="Beenen H.G."/>
            <person name="Chettri P."/>
            <person name="Cox M.P."/>
            <person name="Datema E."/>
            <person name="de Vries R.P."/>
            <person name="Dhillon B."/>
            <person name="Ganley A.R."/>
            <person name="Griffiths S.A."/>
            <person name="Guo Y."/>
            <person name="Hamelin R.C."/>
            <person name="Henrissat B."/>
            <person name="Kabir M.S."/>
            <person name="Jashni M.K."/>
            <person name="Kema G."/>
            <person name="Klaubauf S."/>
            <person name="Lapidus A."/>
            <person name="Levasseur A."/>
            <person name="Lindquist E."/>
            <person name="Mehrabi R."/>
            <person name="Ohm R.A."/>
            <person name="Owen T.J."/>
            <person name="Salamov A."/>
            <person name="Schwelm A."/>
            <person name="Schijlen E."/>
            <person name="Sun H."/>
            <person name="van den Burg H.A."/>
            <person name="van Ham R.C.H.J."/>
            <person name="Zhang S."/>
            <person name="Goodwin S.B."/>
            <person name="Grigoriev I.V."/>
            <person name="Collemare J."/>
            <person name="Bradshaw R.E."/>
        </authorList>
    </citation>
    <scope>NUCLEOTIDE SEQUENCE [LARGE SCALE GENOMIC DNA]</scope>
    <source>
        <strain evidence="7">NZE10 / CBS 128990</strain>
    </source>
</reference>
<accession>N1Q240</accession>
<evidence type="ECO:0000256" key="3">
    <source>
        <dbReference type="ARBA" id="ARBA00023136"/>
    </source>
</evidence>
<evidence type="ECO:0000256" key="1">
    <source>
        <dbReference type="ARBA" id="ARBA00022692"/>
    </source>
</evidence>
<evidence type="ECO:0000313" key="6">
    <source>
        <dbReference type="EMBL" id="EME49826.1"/>
    </source>
</evidence>
<dbReference type="OrthoDB" id="5393181at2759"/>
<evidence type="ECO:0000313" key="7">
    <source>
        <dbReference type="Proteomes" id="UP000016933"/>
    </source>
</evidence>
<feature type="transmembrane region" description="Helical" evidence="5">
    <location>
        <begin position="280"/>
        <end position="304"/>
    </location>
</feature>
<keyword evidence="7" id="KW-1185">Reference proteome</keyword>
<sequence length="311" mass="33707">MHNMADLATTTGTDGPAGESAVQRQARERREKRQKKMAEQGEDRLNRIKALNGGVAPPAEVLGGPAAPQKASIVDDPDEVDISKGSSFANTPSARRTPANAPDDQLAAAMLRMQQQQQSQDGEEEDPMAKMMQQMMSMMGQGGGNPHDPNSKPPELPPMLANMLSGQQADDVKEPATVSAYVWRVVHAIFSFVLASYICLTSTFNGSKLARGENVYTHEAGYGLGPRLFIIFTSAELVLQSTRYFMERGQMQSGGMLAGITNSGMIPQRYANYIRIAGRYITIAQTVFADVMVVVFVLGCMAWWTGNATPA</sequence>
<protein>
    <recommendedName>
        <fullName evidence="8">GET complex subunit GET2</fullName>
    </recommendedName>
</protein>
<organism evidence="6 7">
    <name type="scientific">Dothistroma septosporum (strain NZE10 / CBS 128990)</name>
    <name type="common">Red band needle blight fungus</name>
    <name type="synonym">Mycosphaerella pini</name>
    <dbReference type="NCBI Taxonomy" id="675120"/>
    <lineage>
        <taxon>Eukaryota</taxon>
        <taxon>Fungi</taxon>
        <taxon>Dikarya</taxon>
        <taxon>Ascomycota</taxon>
        <taxon>Pezizomycotina</taxon>
        <taxon>Dothideomycetes</taxon>
        <taxon>Dothideomycetidae</taxon>
        <taxon>Mycosphaerellales</taxon>
        <taxon>Mycosphaerellaceae</taxon>
        <taxon>Dothistroma</taxon>
    </lineage>
</organism>
<dbReference type="eggNOG" id="ENOG502S1RY">
    <property type="taxonomic scope" value="Eukaryota"/>
</dbReference>
<dbReference type="HOGENOM" id="CLU_819228_0_0_1"/>
<gene>
    <name evidence="6" type="ORF">DOTSEDRAFT_68576</name>
</gene>
<dbReference type="PANTHER" id="PTHR28263">
    <property type="entry name" value="GOLGI TO ER TRAFFIC PROTEIN 2"/>
    <property type="match status" value="1"/>
</dbReference>
<keyword evidence="1 5" id="KW-0812">Transmembrane</keyword>
<feature type="compositionally biased region" description="Polar residues" evidence="4">
    <location>
        <begin position="84"/>
        <end position="94"/>
    </location>
</feature>
<feature type="compositionally biased region" description="Basic and acidic residues" evidence="4">
    <location>
        <begin position="25"/>
        <end position="46"/>
    </location>
</feature>
<dbReference type="InterPro" id="IPR028143">
    <property type="entry name" value="Get2/sif1"/>
</dbReference>
<evidence type="ECO:0008006" key="8">
    <source>
        <dbReference type="Google" id="ProtNLM"/>
    </source>
</evidence>
<feature type="region of interest" description="Disordered" evidence="4">
    <location>
        <begin position="138"/>
        <end position="158"/>
    </location>
</feature>
<reference evidence="6 7" key="2">
    <citation type="journal article" date="2012" name="PLoS Pathog.">
        <title>Diverse lifestyles and strategies of plant pathogenesis encoded in the genomes of eighteen Dothideomycetes fungi.</title>
        <authorList>
            <person name="Ohm R.A."/>
            <person name="Feau N."/>
            <person name="Henrissat B."/>
            <person name="Schoch C.L."/>
            <person name="Horwitz B.A."/>
            <person name="Barry K.W."/>
            <person name="Condon B.J."/>
            <person name="Copeland A.C."/>
            <person name="Dhillon B."/>
            <person name="Glaser F."/>
            <person name="Hesse C.N."/>
            <person name="Kosti I."/>
            <person name="LaButti K."/>
            <person name="Lindquist E.A."/>
            <person name="Lucas S."/>
            <person name="Salamov A.A."/>
            <person name="Bradshaw R.E."/>
            <person name="Ciuffetti L."/>
            <person name="Hamelin R.C."/>
            <person name="Kema G.H.J."/>
            <person name="Lawrence C."/>
            <person name="Scott J.A."/>
            <person name="Spatafora J.W."/>
            <person name="Turgeon B.G."/>
            <person name="de Wit P.J.G.M."/>
            <person name="Zhong S."/>
            <person name="Goodwin S.B."/>
            <person name="Grigoriev I.V."/>
        </authorList>
    </citation>
    <scope>NUCLEOTIDE SEQUENCE [LARGE SCALE GENOMIC DNA]</scope>
    <source>
        <strain evidence="7">NZE10 / CBS 128990</strain>
    </source>
</reference>
<dbReference type="GO" id="GO:0006890">
    <property type="term" value="P:retrograde vesicle-mediated transport, Golgi to endoplasmic reticulum"/>
    <property type="evidence" value="ECO:0007669"/>
    <property type="project" value="TreeGrafter"/>
</dbReference>
<feature type="transmembrane region" description="Helical" evidence="5">
    <location>
        <begin position="181"/>
        <end position="200"/>
    </location>
</feature>
<keyword evidence="3 5" id="KW-0472">Membrane</keyword>
<keyword evidence="2 5" id="KW-1133">Transmembrane helix</keyword>
<dbReference type="EMBL" id="KB446535">
    <property type="protein sequence ID" value="EME49826.1"/>
    <property type="molecule type" value="Genomic_DNA"/>
</dbReference>
<evidence type="ECO:0000256" key="2">
    <source>
        <dbReference type="ARBA" id="ARBA00022989"/>
    </source>
</evidence>
<name>N1Q240_DOTSN</name>
<dbReference type="Pfam" id="PF08690">
    <property type="entry name" value="GET2"/>
    <property type="match status" value="1"/>
</dbReference>